<dbReference type="KEGG" id="dps:DP2045"/>
<dbReference type="eggNOG" id="ENOG5031E21">
    <property type="taxonomic scope" value="Bacteria"/>
</dbReference>
<evidence type="ECO:0000313" key="2">
    <source>
        <dbReference type="Proteomes" id="UP000000602"/>
    </source>
</evidence>
<accession>Q6ALK1</accession>
<reference evidence="2" key="1">
    <citation type="journal article" date="2004" name="Environ. Microbiol.">
        <title>The genome of Desulfotalea psychrophila, a sulfate-reducing bacterium from permanently cold Arctic sediments.</title>
        <authorList>
            <person name="Rabus R."/>
            <person name="Ruepp A."/>
            <person name="Frickey T."/>
            <person name="Rattei T."/>
            <person name="Fartmann B."/>
            <person name="Stark M."/>
            <person name="Bauer M."/>
            <person name="Zibat A."/>
            <person name="Lombardot T."/>
            <person name="Becker I."/>
            <person name="Amann J."/>
            <person name="Gellner K."/>
            <person name="Teeling H."/>
            <person name="Leuschner W.D."/>
            <person name="Gloeckner F.-O."/>
            <person name="Lupas A.N."/>
            <person name="Amann R."/>
            <person name="Klenk H.-P."/>
        </authorList>
    </citation>
    <scope>NUCLEOTIDE SEQUENCE [LARGE SCALE GENOMIC DNA]</scope>
    <source>
        <strain evidence="2">DSM 12343 / LSv54</strain>
    </source>
</reference>
<dbReference type="AlphaFoldDB" id="Q6ALK1"/>
<gene>
    <name evidence="1" type="ordered locus">DP2045</name>
</gene>
<name>Q6ALK1_DESPS</name>
<dbReference type="Proteomes" id="UP000000602">
    <property type="component" value="Chromosome"/>
</dbReference>
<proteinExistence type="predicted"/>
<dbReference type="RefSeq" id="WP_011189286.1">
    <property type="nucleotide sequence ID" value="NC_006138.1"/>
</dbReference>
<dbReference type="EMBL" id="CR522870">
    <property type="protein sequence ID" value="CAG36774.1"/>
    <property type="molecule type" value="Genomic_DNA"/>
</dbReference>
<dbReference type="HOGENOM" id="CLU_1989056_0_0_7"/>
<evidence type="ECO:0000313" key="1">
    <source>
        <dbReference type="EMBL" id="CAG36774.1"/>
    </source>
</evidence>
<sequence length="125" mass="14246">MNNLKKFCAICSEEPKKVAINRQVSSDASNILGLHTKEAIKAFVGDGGIETPTYINSKIWEKNPNPENKMTVYAYSFTSLHEQLYLAFFHNYLTGFWVLKSLHKTNNPNPTLGSIFDQKMLNQNF</sequence>
<dbReference type="STRING" id="177439.DP2045"/>
<keyword evidence="2" id="KW-1185">Reference proteome</keyword>
<protein>
    <submittedName>
        <fullName evidence="1">Uncharacterized protein</fullName>
    </submittedName>
</protein>
<organism evidence="1 2">
    <name type="scientific">Desulfotalea psychrophila (strain LSv54 / DSM 12343)</name>
    <dbReference type="NCBI Taxonomy" id="177439"/>
    <lineage>
        <taxon>Bacteria</taxon>
        <taxon>Pseudomonadati</taxon>
        <taxon>Thermodesulfobacteriota</taxon>
        <taxon>Desulfobulbia</taxon>
        <taxon>Desulfobulbales</taxon>
        <taxon>Desulfocapsaceae</taxon>
        <taxon>Desulfotalea</taxon>
    </lineage>
</organism>
<dbReference type="OrthoDB" id="9846001at2"/>